<dbReference type="EMBL" id="BAABCS010000018">
    <property type="protein sequence ID" value="GAA4053561.1"/>
    <property type="molecule type" value="Genomic_DNA"/>
</dbReference>
<gene>
    <name evidence="1" type="ORF">GCM10022388_20050</name>
</gene>
<protein>
    <submittedName>
        <fullName evidence="1">Uncharacterized protein</fullName>
    </submittedName>
</protein>
<sequence length="120" mass="14059">MKNVLYVFFNDHTSLQIEGVVKKTEDTFLKVHELKEGNLPLFIELEHQQVNTLLELTKMYPYVLLYFNQEDDGILFKGAAFNCNESEMQFSITTQYKKILLLPLPISFKLNEVTHINLFV</sequence>
<accession>A0ABP7UUW4</accession>
<evidence type="ECO:0000313" key="2">
    <source>
        <dbReference type="Proteomes" id="UP001500426"/>
    </source>
</evidence>
<keyword evidence="2" id="KW-1185">Reference proteome</keyword>
<dbReference type="RefSeq" id="WP_345094147.1">
    <property type="nucleotide sequence ID" value="NZ_BAABCS010000018.1"/>
</dbReference>
<name>A0ABP7UUW4_9FLAO</name>
<dbReference type="Proteomes" id="UP001500426">
    <property type="component" value="Unassembled WGS sequence"/>
</dbReference>
<reference evidence="2" key="1">
    <citation type="journal article" date="2019" name="Int. J. Syst. Evol. Microbiol.">
        <title>The Global Catalogue of Microorganisms (GCM) 10K type strain sequencing project: providing services to taxonomists for standard genome sequencing and annotation.</title>
        <authorList>
            <consortium name="The Broad Institute Genomics Platform"/>
            <consortium name="The Broad Institute Genome Sequencing Center for Infectious Disease"/>
            <person name="Wu L."/>
            <person name="Ma J."/>
        </authorList>
    </citation>
    <scope>NUCLEOTIDE SEQUENCE [LARGE SCALE GENOMIC DNA]</scope>
    <source>
        <strain evidence="2">JCM 17068</strain>
    </source>
</reference>
<proteinExistence type="predicted"/>
<organism evidence="1 2">
    <name type="scientific">Flavobacterium chungnamense</name>
    <dbReference type="NCBI Taxonomy" id="706182"/>
    <lineage>
        <taxon>Bacteria</taxon>
        <taxon>Pseudomonadati</taxon>
        <taxon>Bacteroidota</taxon>
        <taxon>Flavobacteriia</taxon>
        <taxon>Flavobacteriales</taxon>
        <taxon>Flavobacteriaceae</taxon>
        <taxon>Flavobacterium</taxon>
    </lineage>
</organism>
<evidence type="ECO:0000313" key="1">
    <source>
        <dbReference type="EMBL" id="GAA4053561.1"/>
    </source>
</evidence>
<comment type="caution">
    <text evidence="1">The sequence shown here is derived from an EMBL/GenBank/DDBJ whole genome shotgun (WGS) entry which is preliminary data.</text>
</comment>